<reference evidence="2" key="1">
    <citation type="submission" date="2021-05" db="EMBL/GenBank/DDBJ databases">
        <title>Molecular characterization for Shewanella algae harboring chromosomal blaOXA-55-like strains isolated from clinical and environment sample.</title>
        <authorList>
            <person name="Ohama Y."/>
            <person name="Aoki K."/>
            <person name="Harada S."/>
            <person name="Moriya K."/>
            <person name="Ishii Y."/>
            <person name="Tateda K."/>
        </authorList>
    </citation>
    <scope>NUCLEOTIDE SEQUENCE</scope>
    <source>
        <strain evidence="2">JCM 11563</strain>
    </source>
</reference>
<sequence length="209" mass="23942">MKQADLGFGQEEPTGGNQLSPPWTLIKGYLNPAQQQALLIESADYPLTRPEVTVFGKSHPIPRSQVWFADKGCDYVYSGLFIEALPWPRYAQKLRIKLEREFSLLSNGVLVNRYANGQESMGWHSDNEKEIEPNSDIASVTLGASREFFIRHKQTKQKVSLMLDSGDLLIMHWPMQQDWEHSLPKRLTVSQPRLNYTFRRLIVGFHQAG</sequence>
<dbReference type="Gene3D" id="2.60.120.590">
    <property type="entry name" value="Alpha-ketoglutarate-dependent dioxygenase AlkB-like"/>
    <property type="match status" value="1"/>
</dbReference>
<dbReference type="PANTHER" id="PTHR31573:SF1">
    <property type="entry name" value="DNA OXIDATIVE DEMETHYLASE ALKBH2"/>
    <property type="match status" value="1"/>
</dbReference>
<dbReference type="InterPro" id="IPR032852">
    <property type="entry name" value="ALKBH2"/>
</dbReference>
<evidence type="ECO:0000259" key="1">
    <source>
        <dbReference type="PROSITE" id="PS51471"/>
    </source>
</evidence>
<evidence type="ECO:0000313" key="2">
    <source>
        <dbReference type="EMBL" id="GIU42606.1"/>
    </source>
</evidence>
<dbReference type="InterPro" id="IPR005123">
    <property type="entry name" value="Oxoglu/Fe-dep_dioxygenase_dom"/>
</dbReference>
<protein>
    <submittedName>
        <fullName evidence="2">2OG-Fe(II) oxygenase</fullName>
    </submittedName>
</protein>
<comment type="caution">
    <text evidence="2">The sequence shown here is derived from an EMBL/GenBank/DDBJ whole genome shotgun (WGS) entry which is preliminary data.</text>
</comment>
<dbReference type="SUPFAM" id="SSF51197">
    <property type="entry name" value="Clavaminate synthase-like"/>
    <property type="match status" value="1"/>
</dbReference>
<dbReference type="EMBL" id="BPEY01000011">
    <property type="protein sequence ID" value="GIU42606.1"/>
    <property type="molecule type" value="Genomic_DNA"/>
</dbReference>
<dbReference type="PANTHER" id="PTHR31573">
    <property type="entry name" value="ALPHA-KETOGLUTARATE-DEPENDENT DIOXYGENASE ALKB HOMOLOG 2"/>
    <property type="match status" value="1"/>
</dbReference>
<dbReference type="InterPro" id="IPR037151">
    <property type="entry name" value="AlkB-like_sf"/>
</dbReference>
<proteinExistence type="predicted"/>
<accession>A0ABQ4P4Z3</accession>
<name>A0ABQ4P4Z3_9GAMM</name>
<organism evidence="2 3">
    <name type="scientific">Shewanella sairae</name>
    <dbReference type="NCBI Taxonomy" id="190310"/>
    <lineage>
        <taxon>Bacteria</taxon>
        <taxon>Pseudomonadati</taxon>
        <taxon>Pseudomonadota</taxon>
        <taxon>Gammaproteobacteria</taxon>
        <taxon>Alteromonadales</taxon>
        <taxon>Shewanellaceae</taxon>
        <taxon>Shewanella</taxon>
    </lineage>
</organism>
<feature type="domain" description="Fe2OG dioxygenase" evidence="1">
    <location>
        <begin position="105"/>
        <end position="202"/>
    </location>
</feature>
<dbReference type="RefSeq" id="WP_220780042.1">
    <property type="nucleotide sequence ID" value="NZ_BPEY01000011.1"/>
</dbReference>
<evidence type="ECO:0000313" key="3">
    <source>
        <dbReference type="Proteomes" id="UP000887104"/>
    </source>
</evidence>
<dbReference type="Pfam" id="PF13532">
    <property type="entry name" value="2OG-FeII_Oxy_2"/>
    <property type="match status" value="1"/>
</dbReference>
<keyword evidence="3" id="KW-1185">Reference proteome</keyword>
<gene>
    <name evidence="2" type="ORF">TUM4438_09530</name>
</gene>
<dbReference type="PROSITE" id="PS51471">
    <property type="entry name" value="FE2OG_OXY"/>
    <property type="match status" value="1"/>
</dbReference>
<dbReference type="InterPro" id="IPR027450">
    <property type="entry name" value="AlkB-like"/>
</dbReference>
<dbReference type="Proteomes" id="UP000887104">
    <property type="component" value="Unassembled WGS sequence"/>
</dbReference>